<accession>A0ABV2QYS5</accession>
<dbReference type="SUPFAM" id="SSF54909">
    <property type="entry name" value="Dimeric alpha+beta barrel"/>
    <property type="match status" value="1"/>
</dbReference>
<dbReference type="Gene3D" id="3.30.70.1060">
    <property type="entry name" value="Dimeric alpha+beta barrel"/>
    <property type="match status" value="1"/>
</dbReference>
<gene>
    <name evidence="3" type="ORF">ABIE08_002075</name>
</gene>
<reference evidence="3 4" key="1">
    <citation type="submission" date="2024-06" db="EMBL/GenBank/DDBJ databases">
        <title>Sorghum-associated microbial communities from plants grown in Nebraska, USA.</title>
        <authorList>
            <person name="Schachtman D."/>
        </authorList>
    </citation>
    <scope>NUCLEOTIDE SEQUENCE [LARGE SCALE GENOMIC DNA]</scope>
    <source>
        <strain evidence="3 4">3207</strain>
    </source>
</reference>
<keyword evidence="4" id="KW-1185">Reference proteome</keyword>
<organism evidence="3 4">
    <name type="scientific">Kaistia defluvii</name>
    <dbReference type="NCBI Taxonomy" id="410841"/>
    <lineage>
        <taxon>Bacteria</taxon>
        <taxon>Pseudomonadati</taxon>
        <taxon>Pseudomonadota</taxon>
        <taxon>Alphaproteobacteria</taxon>
        <taxon>Hyphomicrobiales</taxon>
        <taxon>Kaistiaceae</taxon>
        <taxon>Kaistia</taxon>
    </lineage>
</organism>
<dbReference type="PANTHER" id="PTHR35174">
    <property type="entry name" value="BLL7171 PROTEIN-RELATED"/>
    <property type="match status" value="1"/>
</dbReference>
<dbReference type="EMBL" id="JBEPSM010000001">
    <property type="protein sequence ID" value="MET4634162.1"/>
    <property type="molecule type" value="Genomic_DNA"/>
</dbReference>
<proteinExistence type="inferred from homology"/>
<dbReference type="Proteomes" id="UP001549321">
    <property type="component" value="Unassembled WGS sequence"/>
</dbReference>
<dbReference type="PANTHER" id="PTHR35174:SF3">
    <property type="entry name" value="BLL7171 PROTEIN"/>
    <property type="match status" value="1"/>
</dbReference>
<evidence type="ECO:0000259" key="2">
    <source>
        <dbReference type="Pfam" id="PF03795"/>
    </source>
</evidence>
<evidence type="ECO:0000313" key="3">
    <source>
        <dbReference type="EMBL" id="MET4634162.1"/>
    </source>
</evidence>
<protein>
    <recommendedName>
        <fullName evidence="2">YCII-related domain-containing protein</fullName>
    </recommendedName>
</protein>
<evidence type="ECO:0000256" key="1">
    <source>
        <dbReference type="ARBA" id="ARBA00007689"/>
    </source>
</evidence>
<dbReference type="InterPro" id="IPR005545">
    <property type="entry name" value="YCII"/>
</dbReference>
<dbReference type="InterPro" id="IPR011008">
    <property type="entry name" value="Dimeric_a/b-barrel"/>
</dbReference>
<name>A0ABV2QYS5_9HYPH</name>
<feature type="domain" description="YCII-related" evidence="2">
    <location>
        <begin position="1"/>
        <end position="114"/>
    </location>
</feature>
<sequence>MLYAILCYHSEEVVTGWTKEEDDAVMARLHGVHETLARNGQLGPTARLHPTKAATTLLKNQDRVIDGPYAETKEQLLGFYVVDVADREAALAVARDLTRANPGGAYELRPISLFMPGTLDEVEETAPA</sequence>
<evidence type="ECO:0000313" key="4">
    <source>
        <dbReference type="Proteomes" id="UP001549321"/>
    </source>
</evidence>
<dbReference type="Pfam" id="PF03795">
    <property type="entry name" value="YCII"/>
    <property type="match status" value="1"/>
</dbReference>
<dbReference type="RefSeq" id="WP_354550814.1">
    <property type="nucleotide sequence ID" value="NZ_JBEPSM010000001.1"/>
</dbReference>
<comment type="caution">
    <text evidence="3">The sequence shown here is derived from an EMBL/GenBank/DDBJ whole genome shotgun (WGS) entry which is preliminary data.</text>
</comment>
<comment type="similarity">
    <text evidence="1">Belongs to the YciI family.</text>
</comment>